<organism evidence="1 2">
    <name type="scientific">[Mycobacterium] zoologicum</name>
    <dbReference type="NCBI Taxonomy" id="2872311"/>
    <lineage>
        <taxon>Bacteria</taxon>
        <taxon>Bacillati</taxon>
        <taxon>Actinomycetota</taxon>
        <taxon>Actinomycetes</taxon>
        <taxon>Mycobacteriales</taxon>
        <taxon>Mycobacteriaceae</taxon>
        <taxon>Mycolicibacter</taxon>
    </lineage>
</organism>
<sequence length="81" mass="8731">MTQRETERQARQQRADIDALYELVEGIDQKVDALDATLGGRIDALDATLGGRIDALGTTLGGQIHTVGGQLSEVLELLRGR</sequence>
<accession>A0ABU5YFF1</accession>
<evidence type="ECO:0000313" key="2">
    <source>
        <dbReference type="Proteomes" id="UP001299046"/>
    </source>
</evidence>
<reference evidence="1 2" key="1">
    <citation type="submission" date="2023-12" db="EMBL/GenBank/DDBJ databases">
        <title>Description of new species of Mycobacterium terrae complex isolated from sewage at the Sao Paulo Zoological Park Foundation in Brazil.</title>
        <authorList>
            <person name="Romagnoli C.L."/>
            <person name="Conceicao E.C."/>
            <person name="Machado E."/>
            <person name="Barreto L.B.P.F."/>
            <person name="Sharma A."/>
            <person name="Silva N.M."/>
            <person name="Marques L.E."/>
            <person name="Juliana M.A."/>
            <person name="Lourenco M.C.S."/>
            <person name="Digiampietri L.A."/>
            <person name="Suffys P.N."/>
            <person name="Viana-Niero C."/>
        </authorList>
    </citation>
    <scope>NUCLEOTIDE SEQUENCE [LARGE SCALE GENOMIC DNA]</scope>
    <source>
        <strain evidence="1 2">MYC123</strain>
    </source>
</reference>
<protein>
    <recommendedName>
        <fullName evidence="3">ATPase</fullName>
    </recommendedName>
</protein>
<proteinExistence type="predicted"/>
<evidence type="ECO:0008006" key="3">
    <source>
        <dbReference type="Google" id="ProtNLM"/>
    </source>
</evidence>
<dbReference type="RefSeq" id="WP_224862017.1">
    <property type="nucleotide sequence ID" value="NZ_JAYJJT010000003.1"/>
</dbReference>
<comment type="caution">
    <text evidence="1">The sequence shown here is derived from an EMBL/GenBank/DDBJ whole genome shotgun (WGS) entry which is preliminary data.</text>
</comment>
<evidence type="ECO:0000313" key="1">
    <source>
        <dbReference type="EMBL" id="MEB3048781.1"/>
    </source>
</evidence>
<dbReference type="Proteomes" id="UP001299046">
    <property type="component" value="Unassembled WGS sequence"/>
</dbReference>
<dbReference type="EMBL" id="JAYJJT010000003">
    <property type="protein sequence ID" value="MEB3048781.1"/>
    <property type="molecule type" value="Genomic_DNA"/>
</dbReference>
<keyword evidence="2" id="KW-1185">Reference proteome</keyword>
<gene>
    <name evidence="1" type="ORF">KV112_03350</name>
</gene>
<name>A0ABU5YFF1_9MYCO</name>